<evidence type="ECO:0000256" key="1">
    <source>
        <dbReference type="ARBA" id="ARBA00022737"/>
    </source>
</evidence>
<dbReference type="Pfam" id="PF00023">
    <property type="entry name" value="Ank"/>
    <property type="match status" value="1"/>
</dbReference>
<dbReference type="PRINTS" id="PR01415">
    <property type="entry name" value="ANKYRIN"/>
</dbReference>
<feature type="repeat" description="ANK" evidence="3">
    <location>
        <begin position="199"/>
        <end position="231"/>
    </location>
</feature>
<dbReference type="InterPro" id="IPR036770">
    <property type="entry name" value="Ankyrin_rpt-contain_sf"/>
</dbReference>
<keyword evidence="2 3" id="KW-0040">ANK repeat</keyword>
<organism evidence="4 5">
    <name type="scientific">Chitinibacter fontanus</name>
    <dbReference type="NCBI Taxonomy" id="1737446"/>
    <lineage>
        <taxon>Bacteria</taxon>
        <taxon>Pseudomonadati</taxon>
        <taxon>Pseudomonadota</taxon>
        <taxon>Betaproteobacteria</taxon>
        <taxon>Neisseriales</taxon>
        <taxon>Chitinibacteraceae</taxon>
        <taxon>Chitinibacter</taxon>
    </lineage>
</organism>
<dbReference type="SMART" id="SM00248">
    <property type="entry name" value="ANK"/>
    <property type="match status" value="4"/>
</dbReference>
<dbReference type="InterPro" id="IPR002110">
    <property type="entry name" value="Ankyrin_rpt"/>
</dbReference>
<evidence type="ECO:0000256" key="3">
    <source>
        <dbReference type="PROSITE-ProRule" id="PRU00023"/>
    </source>
</evidence>
<proteinExistence type="predicted"/>
<feature type="repeat" description="ANK" evidence="3">
    <location>
        <begin position="133"/>
        <end position="165"/>
    </location>
</feature>
<keyword evidence="5" id="KW-1185">Reference proteome</keyword>
<dbReference type="RefSeq" id="WP_180308055.1">
    <property type="nucleotide sequence ID" value="NZ_CP058952.1"/>
</dbReference>
<sequence>MLELIGSDADFYPHHLEESYPRILEQIIAAWGTEHLERFISSLAVDERGDRQGFPPSVASELFSLYRLHVSKFGKPEPEEQAWDHVKELNAGLSYGDITVSKEDYFSSAASGNTLRVLMYLKSGINIETADEYGKTALIWAATFSHLPLVGLLLSRNANTETRDLGGFTALHWAAADGNLQALSLLLEHGAQVDAQSNAGITPLMQAASRGQHAAIRLLLEAGADINQTDHNGQTALLHALQTNHYRSSETLLLQHAKVDVIGSDQKTALALGLSHTNPQIRQLFAKHRFDI</sequence>
<dbReference type="SUPFAM" id="SSF48403">
    <property type="entry name" value="Ankyrin repeat"/>
    <property type="match status" value="1"/>
</dbReference>
<feature type="repeat" description="ANK" evidence="3">
    <location>
        <begin position="166"/>
        <end position="198"/>
    </location>
</feature>
<dbReference type="EMBL" id="CP058952">
    <property type="protein sequence ID" value="QLI80923.1"/>
    <property type="molecule type" value="Genomic_DNA"/>
</dbReference>
<keyword evidence="1" id="KW-0677">Repeat</keyword>
<accession>A0A7D5Z4B0</accession>
<dbReference type="PROSITE" id="PS50088">
    <property type="entry name" value="ANK_REPEAT"/>
    <property type="match status" value="3"/>
</dbReference>
<evidence type="ECO:0000313" key="5">
    <source>
        <dbReference type="Proteomes" id="UP000510822"/>
    </source>
</evidence>
<dbReference type="AlphaFoldDB" id="A0A7D5Z4B0"/>
<evidence type="ECO:0000313" key="4">
    <source>
        <dbReference type="EMBL" id="QLI80923.1"/>
    </source>
</evidence>
<dbReference type="Proteomes" id="UP000510822">
    <property type="component" value="Chromosome"/>
</dbReference>
<dbReference type="KEGG" id="cfon:HZU75_04940"/>
<name>A0A7D5Z4B0_9NEIS</name>
<dbReference type="Pfam" id="PF12796">
    <property type="entry name" value="Ank_2"/>
    <property type="match status" value="1"/>
</dbReference>
<evidence type="ECO:0000256" key="2">
    <source>
        <dbReference type="ARBA" id="ARBA00023043"/>
    </source>
</evidence>
<protein>
    <submittedName>
        <fullName evidence="4">Ankyrin repeat domain-containing protein</fullName>
    </submittedName>
</protein>
<gene>
    <name evidence="4" type="ORF">HZU75_04940</name>
</gene>
<dbReference type="Gene3D" id="1.25.40.20">
    <property type="entry name" value="Ankyrin repeat-containing domain"/>
    <property type="match status" value="2"/>
</dbReference>
<dbReference type="PANTHER" id="PTHR24171">
    <property type="entry name" value="ANKYRIN REPEAT DOMAIN-CONTAINING PROTEIN 39-RELATED"/>
    <property type="match status" value="1"/>
</dbReference>
<dbReference type="PROSITE" id="PS50297">
    <property type="entry name" value="ANK_REP_REGION"/>
    <property type="match status" value="3"/>
</dbReference>
<reference evidence="4 5" key="1">
    <citation type="journal article" date="2016" name="Int. J. Syst. Evol. Microbiol.">
        <title>Chitinibacter fontanus sp. nov., isolated from a spring.</title>
        <authorList>
            <person name="Sheu S.Y."/>
            <person name="Li Y.S."/>
            <person name="Young C.C."/>
            <person name="Chen W.M."/>
        </authorList>
    </citation>
    <scope>NUCLEOTIDE SEQUENCE [LARGE SCALE GENOMIC DNA]</scope>
    <source>
        <strain evidence="4 5">STM-7</strain>
    </source>
</reference>